<feature type="transmembrane region" description="Helical" evidence="7">
    <location>
        <begin position="94"/>
        <end position="116"/>
    </location>
</feature>
<dbReference type="Proteomes" id="UP000476934">
    <property type="component" value="Unassembled WGS sequence"/>
</dbReference>
<feature type="transmembrane region" description="Helical" evidence="7">
    <location>
        <begin position="361"/>
        <end position="380"/>
    </location>
</feature>
<evidence type="ECO:0000256" key="1">
    <source>
        <dbReference type="ARBA" id="ARBA00004651"/>
    </source>
</evidence>
<keyword evidence="2" id="KW-0813">Transport</keyword>
<dbReference type="PROSITE" id="PS50850">
    <property type="entry name" value="MFS"/>
    <property type="match status" value="1"/>
</dbReference>
<dbReference type="SUPFAM" id="SSF103473">
    <property type="entry name" value="MFS general substrate transporter"/>
    <property type="match status" value="1"/>
</dbReference>
<comment type="subcellular location">
    <subcellularLocation>
        <location evidence="1">Cell membrane</location>
        <topology evidence="1">Multi-pass membrane protein</topology>
    </subcellularLocation>
</comment>
<dbReference type="EMBL" id="JRUN01000013">
    <property type="protein sequence ID" value="KHD85944.1"/>
    <property type="molecule type" value="Genomic_DNA"/>
</dbReference>
<keyword evidence="5 7" id="KW-1133">Transmembrane helix</keyword>
<evidence type="ECO:0000313" key="11">
    <source>
        <dbReference type="Proteomes" id="UP000030588"/>
    </source>
</evidence>
<evidence type="ECO:0000256" key="4">
    <source>
        <dbReference type="ARBA" id="ARBA00022692"/>
    </source>
</evidence>
<feature type="transmembrane region" description="Helical" evidence="7">
    <location>
        <begin position="197"/>
        <end position="220"/>
    </location>
</feature>
<dbReference type="Pfam" id="PF07690">
    <property type="entry name" value="MFS_1"/>
    <property type="match status" value="1"/>
</dbReference>
<feature type="transmembrane region" description="Helical" evidence="7">
    <location>
        <begin position="37"/>
        <end position="62"/>
    </location>
</feature>
<dbReference type="Proteomes" id="UP000030588">
    <property type="component" value="Unassembled WGS sequence"/>
</dbReference>
<dbReference type="InterPro" id="IPR036259">
    <property type="entry name" value="MFS_trans_sf"/>
</dbReference>
<organism evidence="9 11">
    <name type="scientific">Heyndrickxia ginsengihumi</name>
    <dbReference type="NCBI Taxonomy" id="363870"/>
    <lineage>
        <taxon>Bacteria</taxon>
        <taxon>Bacillati</taxon>
        <taxon>Bacillota</taxon>
        <taxon>Bacilli</taxon>
        <taxon>Bacillales</taxon>
        <taxon>Bacillaceae</taxon>
        <taxon>Heyndrickxia</taxon>
    </lineage>
</organism>
<dbReference type="InterPro" id="IPR050171">
    <property type="entry name" value="MFS_Transporters"/>
</dbReference>
<gene>
    <name evidence="10" type="ORF">G4D61_13690</name>
    <name evidence="9" type="ORF">NG54_06110</name>
</gene>
<feature type="domain" description="Major facilitator superfamily (MFS) profile" evidence="8">
    <location>
        <begin position="4"/>
        <end position="385"/>
    </location>
</feature>
<dbReference type="STRING" id="363870.NG54_06110"/>
<dbReference type="PANTHER" id="PTHR23517">
    <property type="entry name" value="RESISTANCE PROTEIN MDTM, PUTATIVE-RELATED-RELATED"/>
    <property type="match status" value="1"/>
</dbReference>
<dbReference type="AlphaFoldDB" id="A0A0A6VH39"/>
<feature type="transmembrane region" description="Helical" evidence="7">
    <location>
        <begin position="69"/>
        <end position="88"/>
    </location>
</feature>
<evidence type="ECO:0000256" key="3">
    <source>
        <dbReference type="ARBA" id="ARBA00022475"/>
    </source>
</evidence>
<keyword evidence="6 7" id="KW-0472">Membrane</keyword>
<accession>A0A0A6VH39</accession>
<evidence type="ECO:0000313" key="9">
    <source>
        <dbReference type="EMBL" id="KHD85944.1"/>
    </source>
</evidence>
<feature type="transmembrane region" description="Helical" evidence="7">
    <location>
        <begin position="272"/>
        <end position="291"/>
    </location>
</feature>
<feature type="transmembrane region" description="Helical" evidence="7">
    <location>
        <begin position="240"/>
        <end position="260"/>
    </location>
</feature>
<dbReference type="GO" id="GO:0005886">
    <property type="term" value="C:plasma membrane"/>
    <property type="evidence" value="ECO:0007669"/>
    <property type="project" value="UniProtKB-SubCell"/>
</dbReference>
<dbReference type="InterPro" id="IPR001958">
    <property type="entry name" value="Tet-R_TetA/multi-R_MdtG-like"/>
</dbReference>
<dbReference type="Gene3D" id="1.20.1250.20">
    <property type="entry name" value="MFS general substrate transporter like domains"/>
    <property type="match status" value="2"/>
</dbReference>
<keyword evidence="4 7" id="KW-0812">Transmembrane</keyword>
<feature type="transmembrane region" description="Helical" evidence="7">
    <location>
        <begin position="297"/>
        <end position="318"/>
    </location>
</feature>
<proteinExistence type="predicted"/>
<feature type="transmembrane region" description="Helical" evidence="7">
    <location>
        <begin position="5"/>
        <end position="25"/>
    </location>
</feature>
<dbReference type="EMBL" id="JAAIWK010000024">
    <property type="protein sequence ID" value="NEY21004.1"/>
    <property type="molecule type" value="Genomic_DNA"/>
</dbReference>
<dbReference type="PANTHER" id="PTHR23517:SF10">
    <property type="entry name" value="MAJOR FACILITATOR SUPERFAMILY (MFS) PROFILE DOMAIN-CONTAINING PROTEIN"/>
    <property type="match status" value="1"/>
</dbReference>
<dbReference type="PRINTS" id="PR01035">
    <property type="entry name" value="TCRTETA"/>
</dbReference>
<comment type="caution">
    <text evidence="9">The sequence shown here is derived from an EMBL/GenBank/DDBJ whole genome shotgun (WGS) entry which is preliminary data.</text>
</comment>
<evidence type="ECO:0000259" key="8">
    <source>
        <dbReference type="PROSITE" id="PS50850"/>
    </source>
</evidence>
<reference evidence="10 12" key="3">
    <citation type="submission" date="2020-03" db="EMBL/GenBank/DDBJ databases">
        <title>Bacillus aquiflavi sp. nov., isolated from yellow water of strong flavor Chinese baijiu in Yibin region of China.</title>
        <authorList>
            <person name="Xie J."/>
        </authorList>
    </citation>
    <scope>NUCLEOTIDE SEQUENCE [LARGE SCALE GENOMIC DNA]</scope>
    <source>
        <strain evidence="10 12">Gsoil 114</strain>
    </source>
</reference>
<dbReference type="OrthoDB" id="3268460at2"/>
<evidence type="ECO:0000256" key="6">
    <source>
        <dbReference type="ARBA" id="ARBA00023136"/>
    </source>
</evidence>
<name>A0A0A6VH39_9BACI</name>
<dbReference type="GO" id="GO:0022857">
    <property type="term" value="F:transmembrane transporter activity"/>
    <property type="evidence" value="ECO:0007669"/>
    <property type="project" value="InterPro"/>
</dbReference>
<protein>
    <submittedName>
        <fullName evidence="9 10">MFS transporter</fullName>
    </submittedName>
</protein>
<feature type="transmembrane region" description="Helical" evidence="7">
    <location>
        <begin position="128"/>
        <end position="151"/>
    </location>
</feature>
<sequence length="396" mass="42947">MPRTVWLLVIGMAVNITGSSFLWPLNSIYIHDHLGKSLSIAGFVLMLNSFASVIGSLIGGYLHDKIGGYRSVLLGIAITVCALIGLTLRHEWPYYVVFLGIVGLGSGIIGPAMYAMTAAAWKNGGRKAFNAIYVAQNVGVAVGSGLGGAIASYSFDFIFLANLCMFLLFMVIALFGYKNISEKQSVHSNRIKASKPVYNRSHIMALTILCTAYLLAWISYVQWQATISSYTQVLHITLNQYSLLWTLNGAIIVLGQPLLIPMLKKYLTSVKLQILVGIVIFTISFICASFADRFSGFIAAMVILTIGEMLVWPAVPTIASQLAPSGRDGFYQGVVNSVATAGRMIGPVVGGVLVDAFGMKMLFVVLIVLLMISFIFASLYNRPLQKSEKQAATTRN</sequence>
<dbReference type="InterPro" id="IPR011701">
    <property type="entry name" value="MFS"/>
</dbReference>
<keyword evidence="3" id="KW-1003">Cell membrane</keyword>
<dbReference type="CDD" id="cd17329">
    <property type="entry name" value="MFS_MdtH_MDR_like"/>
    <property type="match status" value="1"/>
</dbReference>
<dbReference type="InterPro" id="IPR020846">
    <property type="entry name" value="MFS_dom"/>
</dbReference>
<evidence type="ECO:0000313" key="12">
    <source>
        <dbReference type="Proteomes" id="UP000476934"/>
    </source>
</evidence>
<reference evidence="9 11" key="1">
    <citation type="submission" date="2014-10" db="EMBL/GenBank/DDBJ databases">
        <title>Draft genome of phytase producing Bacillus ginsengihumi strain M2.11.</title>
        <authorList>
            <person name="Toymentseva A."/>
            <person name="Boulygina E.A."/>
            <person name="Kazakov S.V."/>
            <person name="Kayumov I."/>
            <person name="Suleimanova A.D."/>
            <person name="Mardanova A.M."/>
            <person name="Maria S.N."/>
            <person name="Sergey M.Y."/>
            <person name="Sharipova M.R."/>
        </authorList>
    </citation>
    <scope>NUCLEOTIDE SEQUENCE [LARGE SCALE GENOMIC DNA]</scope>
    <source>
        <strain evidence="9 11">M2.11</strain>
    </source>
</reference>
<reference evidence="10 12" key="2">
    <citation type="submission" date="2020-02" db="EMBL/GenBank/DDBJ databases">
        <authorList>
            <person name="Feng H."/>
        </authorList>
    </citation>
    <scope>NUCLEOTIDE SEQUENCE [LARGE SCALE GENOMIC DNA]</scope>
    <source>
        <strain evidence="10 12">Gsoil 114</strain>
    </source>
</reference>
<evidence type="ECO:0000256" key="7">
    <source>
        <dbReference type="SAM" id="Phobius"/>
    </source>
</evidence>
<evidence type="ECO:0000313" key="10">
    <source>
        <dbReference type="EMBL" id="NEY21004.1"/>
    </source>
</evidence>
<dbReference type="RefSeq" id="WP_035353878.1">
    <property type="nucleotide sequence ID" value="NZ_JAAIWK010000024.1"/>
</dbReference>
<feature type="transmembrane region" description="Helical" evidence="7">
    <location>
        <begin position="157"/>
        <end position="177"/>
    </location>
</feature>
<evidence type="ECO:0000256" key="5">
    <source>
        <dbReference type="ARBA" id="ARBA00022989"/>
    </source>
</evidence>
<evidence type="ECO:0000256" key="2">
    <source>
        <dbReference type="ARBA" id="ARBA00022448"/>
    </source>
</evidence>
<keyword evidence="12" id="KW-1185">Reference proteome</keyword>